<dbReference type="Proteomes" id="UP000562395">
    <property type="component" value="Unassembled WGS sequence"/>
</dbReference>
<gene>
    <name evidence="1" type="ORF">GGQ88_000107</name>
</gene>
<organism evidence="1 2">
    <name type="scientific">Novosphingobium hassiacum</name>
    <dbReference type="NCBI Taxonomy" id="173676"/>
    <lineage>
        <taxon>Bacteria</taxon>
        <taxon>Pseudomonadati</taxon>
        <taxon>Pseudomonadota</taxon>
        <taxon>Alphaproteobacteria</taxon>
        <taxon>Sphingomonadales</taxon>
        <taxon>Sphingomonadaceae</taxon>
        <taxon>Novosphingobium</taxon>
    </lineage>
</organism>
<protein>
    <submittedName>
        <fullName evidence="1">Uncharacterized protein</fullName>
    </submittedName>
</protein>
<dbReference type="RefSeq" id="WP_183611077.1">
    <property type="nucleotide sequence ID" value="NZ_JACICY010000001.1"/>
</dbReference>
<name>A0A7W5ZSW7_9SPHN</name>
<dbReference type="EMBL" id="JACICY010000001">
    <property type="protein sequence ID" value="MBB3858867.1"/>
    <property type="molecule type" value="Genomic_DNA"/>
</dbReference>
<evidence type="ECO:0000313" key="2">
    <source>
        <dbReference type="Proteomes" id="UP000562395"/>
    </source>
</evidence>
<dbReference type="AlphaFoldDB" id="A0A7W5ZSW7"/>
<sequence length="256" mass="27174">MGNVLILSPTPIAAIATSRGSGVANLLTPSPKEVWIDIAVGSVANIDIDFGAVVPVDTVFLGHVFPPAAGAAWTITGGTAAYTTTTLKASGALRAVDTASRSPQQTHAFWTGAVANIRYLRLAVQQPAGSPVLRAGVVMAGKDWQPQFNMEFGSGRRVIDTGTVASLPDGGFATMTGARKRAFSWTLGDLSVAETDALEELLLDHGETVPLLVVSDPDATTGQRSRIHYGLFTGLKAYERRNAAQTRFDFQFEEWI</sequence>
<evidence type="ECO:0000313" key="1">
    <source>
        <dbReference type="EMBL" id="MBB3858867.1"/>
    </source>
</evidence>
<reference evidence="1 2" key="1">
    <citation type="submission" date="2020-08" db="EMBL/GenBank/DDBJ databases">
        <title>Genomic Encyclopedia of Type Strains, Phase IV (KMG-IV): sequencing the most valuable type-strain genomes for metagenomic binning, comparative biology and taxonomic classification.</title>
        <authorList>
            <person name="Goeker M."/>
        </authorList>
    </citation>
    <scope>NUCLEOTIDE SEQUENCE [LARGE SCALE GENOMIC DNA]</scope>
    <source>
        <strain evidence="1 2">DSM 14552</strain>
    </source>
</reference>
<proteinExistence type="predicted"/>
<accession>A0A7W5ZSW7</accession>
<keyword evidence="2" id="KW-1185">Reference proteome</keyword>
<comment type="caution">
    <text evidence="1">The sequence shown here is derived from an EMBL/GenBank/DDBJ whole genome shotgun (WGS) entry which is preliminary data.</text>
</comment>